<dbReference type="Gene3D" id="3.40.50.12780">
    <property type="entry name" value="N-terminal domain of ligase-like"/>
    <property type="match status" value="1"/>
</dbReference>
<keyword evidence="4" id="KW-0436">Ligase</keyword>
<keyword evidence="5" id="KW-1185">Reference proteome</keyword>
<dbReference type="PROSITE" id="PS00455">
    <property type="entry name" value="AMP_BINDING"/>
    <property type="match status" value="1"/>
</dbReference>
<dbReference type="EMBL" id="JAEMHM010000008">
    <property type="protein sequence ID" value="MBJ6725323.1"/>
    <property type="molecule type" value="Genomic_DNA"/>
</dbReference>
<feature type="domain" description="AMP-dependent synthetase/ligase" evidence="3">
    <location>
        <begin position="22"/>
        <end position="428"/>
    </location>
</feature>
<dbReference type="GO" id="GO:0016020">
    <property type="term" value="C:membrane"/>
    <property type="evidence" value="ECO:0007669"/>
    <property type="project" value="TreeGrafter"/>
</dbReference>
<accession>A0A8J7J3H0</accession>
<dbReference type="InterPro" id="IPR042099">
    <property type="entry name" value="ANL_N_sf"/>
</dbReference>
<keyword evidence="2" id="KW-0067">ATP-binding</keyword>
<dbReference type="AlphaFoldDB" id="A0A8J7J3H0"/>
<dbReference type="GO" id="GO:0005524">
    <property type="term" value="F:ATP binding"/>
    <property type="evidence" value="ECO:0007669"/>
    <property type="project" value="UniProtKB-KW"/>
</dbReference>
<evidence type="ECO:0000313" key="5">
    <source>
        <dbReference type="Proteomes" id="UP000636888"/>
    </source>
</evidence>
<organism evidence="4 5">
    <name type="scientific">Geomesophilobacter sediminis</name>
    <dbReference type="NCBI Taxonomy" id="2798584"/>
    <lineage>
        <taxon>Bacteria</taxon>
        <taxon>Pseudomonadati</taxon>
        <taxon>Thermodesulfobacteriota</taxon>
        <taxon>Desulfuromonadia</taxon>
        <taxon>Geobacterales</taxon>
        <taxon>Geobacteraceae</taxon>
        <taxon>Geomesophilobacter</taxon>
    </lineage>
</organism>
<dbReference type="GO" id="GO:0004467">
    <property type="term" value="F:long-chain fatty acid-CoA ligase activity"/>
    <property type="evidence" value="ECO:0007669"/>
    <property type="project" value="TreeGrafter"/>
</dbReference>
<dbReference type="PANTHER" id="PTHR43272:SF33">
    <property type="entry name" value="AMP-BINDING DOMAIN-CONTAINING PROTEIN-RELATED"/>
    <property type="match status" value="1"/>
</dbReference>
<keyword evidence="1" id="KW-0547">Nucleotide-binding</keyword>
<proteinExistence type="predicted"/>
<sequence>MSGTLDLISPDVAPTLPALFCERVRRTPDACAYRRFDLGDRCCEEATWAEVSRLAARWQVALRQEGLQPGDRVAVMLRNSLEWVIFDLASMGLGLITVPLFVNDRPDNFTFILGETGAKFLLLDGVEQWERIRRVQDRLVSLVRFVAVIHACDHDCDPRLIDLSRWIPEEAPPYDPGNWSPDSVASIVYTSGTTGNPKGVMLTHRNMLSNAWAGMQRIPIYREDLFLSFLPLSHTLERTAGYYAPMMAGASVAHVRSLEKLPEDLVIVRPTVIVSVPRVFERVHKRLTGKLAQGPRFRRELFFLAARIGWQRFQHRQGTGGWSPSFLLWPILKHLVADKVMAALGGRVRLSISGGAPLNPETARLFISFGLDVLQGYGLTETSPVVAVNPAIGNRPETVGPPIDGVQVKVAGSGELLVKGPNVMSGYWNRLEATQLALEEDGWLHTGDLATVDGDGYISITGRIKDIIVLATGEKVAPADLEMAIAVDPLFEQVLVVGEGRPYLSALVVVNEEQFLRVLSEKGLAEAREAVPADDPRVEQTFLERIAAAIAHFPGYAKIWRVHATLIPWEINEGLITATLKLRRAQLIERYRAEIDALYAGH</sequence>
<dbReference type="CDD" id="cd05907">
    <property type="entry name" value="VL_LC_FACS_like"/>
    <property type="match status" value="1"/>
</dbReference>
<name>A0A8J7J3H0_9BACT</name>
<dbReference type="Pfam" id="PF23562">
    <property type="entry name" value="AMP-binding_C_3"/>
    <property type="match status" value="1"/>
</dbReference>
<dbReference type="Proteomes" id="UP000636888">
    <property type="component" value="Unassembled WGS sequence"/>
</dbReference>
<comment type="caution">
    <text evidence="4">The sequence shown here is derived from an EMBL/GenBank/DDBJ whole genome shotgun (WGS) entry which is preliminary data.</text>
</comment>
<dbReference type="SUPFAM" id="SSF56801">
    <property type="entry name" value="Acetyl-CoA synthetase-like"/>
    <property type="match status" value="1"/>
</dbReference>
<reference evidence="4" key="1">
    <citation type="submission" date="2020-12" db="EMBL/GenBank/DDBJ databases">
        <title>Geomonas sp. Red875, isolated from river sediment.</title>
        <authorList>
            <person name="Xu Z."/>
            <person name="Zhang Z."/>
            <person name="Masuda Y."/>
            <person name="Itoh H."/>
            <person name="Senoo K."/>
        </authorList>
    </citation>
    <scope>NUCLEOTIDE SEQUENCE</scope>
    <source>
        <strain evidence="4">Red875</strain>
    </source>
</reference>
<dbReference type="InterPro" id="IPR000873">
    <property type="entry name" value="AMP-dep_synth/lig_dom"/>
</dbReference>
<dbReference type="InterPro" id="IPR020845">
    <property type="entry name" value="AMP-binding_CS"/>
</dbReference>
<evidence type="ECO:0000256" key="1">
    <source>
        <dbReference type="ARBA" id="ARBA00022741"/>
    </source>
</evidence>
<evidence type="ECO:0000313" key="4">
    <source>
        <dbReference type="EMBL" id="MBJ6725323.1"/>
    </source>
</evidence>
<dbReference type="PANTHER" id="PTHR43272">
    <property type="entry name" value="LONG-CHAIN-FATTY-ACID--COA LIGASE"/>
    <property type="match status" value="1"/>
</dbReference>
<evidence type="ECO:0000256" key="2">
    <source>
        <dbReference type="ARBA" id="ARBA00022840"/>
    </source>
</evidence>
<dbReference type="Pfam" id="PF00501">
    <property type="entry name" value="AMP-binding"/>
    <property type="match status" value="1"/>
</dbReference>
<evidence type="ECO:0000259" key="3">
    <source>
        <dbReference type="Pfam" id="PF00501"/>
    </source>
</evidence>
<protein>
    <submittedName>
        <fullName evidence="4">Long-chain fatty acid--CoA ligase</fullName>
    </submittedName>
</protein>
<gene>
    <name evidence="4" type="ORF">JFN93_11430</name>
</gene>
<dbReference type="RefSeq" id="WP_199384207.1">
    <property type="nucleotide sequence ID" value="NZ_JAEMHM010000008.1"/>
</dbReference>